<dbReference type="InterPro" id="IPR001806">
    <property type="entry name" value="Small_GTPase"/>
</dbReference>
<keyword evidence="4" id="KW-1185">Reference proteome</keyword>
<evidence type="ECO:0000256" key="1">
    <source>
        <dbReference type="ARBA" id="ARBA00022741"/>
    </source>
</evidence>
<dbReference type="GO" id="GO:0016020">
    <property type="term" value="C:membrane"/>
    <property type="evidence" value="ECO:0007669"/>
    <property type="project" value="InterPro"/>
</dbReference>
<dbReference type="InterPro" id="IPR020849">
    <property type="entry name" value="Small_GTPase_Ras-type"/>
</dbReference>
<dbReference type="PANTHER" id="PTHR24070">
    <property type="entry name" value="RAS, DI-RAS, AND RHEB FAMILY MEMBERS OF SMALL GTPASE SUPERFAMILY"/>
    <property type="match status" value="1"/>
</dbReference>
<evidence type="ECO:0000256" key="2">
    <source>
        <dbReference type="ARBA" id="ARBA00023134"/>
    </source>
</evidence>
<dbReference type="PROSITE" id="PS51419">
    <property type="entry name" value="RAB"/>
    <property type="match status" value="1"/>
</dbReference>
<dbReference type="STRING" id="105696.A0A1Y2LZ52"/>
<proteinExistence type="predicted"/>
<protein>
    <recommendedName>
        <fullName evidence="5">P-loop containing nucleoside triphosphate hydrolase protein</fullName>
    </recommendedName>
</protein>
<dbReference type="OMA" id="CFIDMFL"/>
<dbReference type="Proteomes" id="UP000193240">
    <property type="component" value="Unassembled WGS sequence"/>
</dbReference>
<dbReference type="SMART" id="SM00173">
    <property type="entry name" value="RAS"/>
    <property type="match status" value="1"/>
</dbReference>
<sequence length="206" mass="22999">MSASVSYNIVVFGEPGVGKTCFADQFCYGRSFVFYNPGNDDRQHPIFVEERTTDLTLMDLSTSFLKPEQSMHSPEWAETILADADGVVLLYDVTSSQSFDFITNQAYRYLWGCRRFNDGRREGAEGGERDSFGCVLVGNKADLIIEDQASRAVPLNLANDWALTQGIRSIEVDSLARNGPESALRLLVKNIWKLEKLGVKVVEGKK</sequence>
<evidence type="ECO:0000313" key="3">
    <source>
        <dbReference type="EMBL" id="OSS48268.1"/>
    </source>
</evidence>
<dbReference type="EMBL" id="KZ107846">
    <property type="protein sequence ID" value="OSS48268.1"/>
    <property type="molecule type" value="Genomic_DNA"/>
</dbReference>
<evidence type="ECO:0000313" key="4">
    <source>
        <dbReference type="Proteomes" id="UP000193240"/>
    </source>
</evidence>
<keyword evidence="1" id="KW-0547">Nucleotide-binding</keyword>
<dbReference type="Gene3D" id="3.40.50.300">
    <property type="entry name" value="P-loop containing nucleotide triphosphate hydrolases"/>
    <property type="match status" value="1"/>
</dbReference>
<reference evidence="3 4" key="1">
    <citation type="journal article" date="2017" name="Genome Announc.">
        <title>Genome sequence of the saprophytic ascomycete Epicoccum nigrum ICMP 19927 strain isolated from New Zealand.</title>
        <authorList>
            <person name="Fokin M."/>
            <person name="Fleetwood D."/>
            <person name="Weir B.S."/>
            <person name="Villas-Boas S.G."/>
        </authorList>
    </citation>
    <scope>NUCLEOTIDE SEQUENCE [LARGE SCALE GENOMIC DNA]</scope>
    <source>
        <strain evidence="3 4">ICMP 19927</strain>
    </source>
</reference>
<dbReference type="InterPro" id="IPR027417">
    <property type="entry name" value="P-loop_NTPase"/>
</dbReference>
<dbReference type="Pfam" id="PF00071">
    <property type="entry name" value="Ras"/>
    <property type="match status" value="1"/>
</dbReference>
<accession>A0A1Y2LZ52</accession>
<dbReference type="GO" id="GO:0005525">
    <property type="term" value="F:GTP binding"/>
    <property type="evidence" value="ECO:0007669"/>
    <property type="project" value="UniProtKB-KW"/>
</dbReference>
<dbReference type="PROSITE" id="PS51421">
    <property type="entry name" value="RAS"/>
    <property type="match status" value="1"/>
</dbReference>
<evidence type="ECO:0008006" key="5">
    <source>
        <dbReference type="Google" id="ProtNLM"/>
    </source>
</evidence>
<keyword evidence="2" id="KW-0342">GTP-binding</keyword>
<gene>
    <name evidence="3" type="ORF">B5807_07778</name>
</gene>
<organism evidence="3 4">
    <name type="scientific">Epicoccum nigrum</name>
    <name type="common">Soil fungus</name>
    <name type="synonym">Epicoccum purpurascens</name>
    <dbReference type="NCBI Taxonomy" id="105696"/>
    <lineage>
        <taxon>Eukaryota</taxon>
        <taxon>Fungi</taxon>
        <taxon>Dikarya</taxon>
        <taxon>Ascomycota</taxon>
        <taxon>Pezizomycotina</taxon>
        <taxon>Dothideomycetes</taxon>
        <taxon>Pleosporomycetidae</taxon>
        <taxon>Pleosporales</taxon>
        <taxon>Pleosporineae</taxon>
        <taxon>Didymellaceae</taxon>
        <taxon>Epicoccum</taxon>
    </lineage>
</organism>
<dbReference type="AlphaFoldDB" id="A0A1Y2LZ52"/>
<dbReference type="SUPFAM" id="SSF52540">
    <property type="entry name" value="P-loop containing nucleoside triphosphate hydrolases"/>
    <property type="match status" value="1"/>
</dbReference>
<dbReference type="PRINTS" id="PR00449">
    <property type="entry name" value="RASTRNSFRMNG"/>
</dbReference>
<dbReference type="InParanoid" id="A0A1Y2LZ52"/>
<dbReference type="GO" id="GO:0007165">
    <property type="term" value="P:signal transduction"/>
    <property type="evidence" value="ECO:0007669"/>
    <property type="project" value="InterPro"/>
</dbReference>
<dbReference type="GO" id="GO:0003924">
    <property type="term" value="F:GTPase activity"/>
    <property type="evidence" value="ECO:0007669"/>
    <property type="project" value="InterPro"/>
</dbReference>
<name>A0A1Y2LZ52_EPING</name>
<dbReference type="SMART" id="SM00175">
    <property type="entry name" value="RAB"/>
    <property type="match status" value="1"/>
</dbReference>